<dbReference type="RefSeq" id="WP_253473935.1">
    <property type="nucleotide sequence ID" value="NZ_JALJXV010000001.1"/>
</dbReference>
<keyword evidence="3" id="KW-1185">Reference proteome</keyword>
<dbReference type="AlphaFoldDB" id="A0AAE3G0K3"/>
<reference evidence="2" key="1">
    <citation type="submission" date="2022-03" db="EMBL/GenBank/DDBJ databases">
        <title>Genomic Encyclopedia of Type Strains, Phase III (KMG-III): the genomes of soil and plant-associated and newly described type strains.</title>
        <authorList>
            <person name="Whitman W."/>
        </authorList>
    </citation>
    <scope>NUCLEOTIDE SEQUENCE</scope>
    <source>
        <strain evidence="2">ANL 6-2</strain>
    </source>
</reference>
<evidence type="ECO:0000256" key="1">
    <source>
        <dbReference type="SAM" id="Phobius"/>
    </source>
</evidence>
<name>A0AAE3G0K3_9GAMM</name>
<sequence length="57" mass="6015">MFIYHPPLLGQGTLLEVMMATGTGVIGFVLIGAVFLWQRATPDRGGDAASVADKPAR</sequence>
<comment type="caution">
    <text evidence="2">The sequence shown here is derived from an EMBL/GenBank/DDBJ whole genome shotgun (WGS) entry which is preliminary data.</text>
</comment>
<accession>A0AAE3G0K3</accession>
<feature type="transmembrane region" description="Helical" evidence="1">
    <location>
        <begin position="17"/>
        <end position="37"/>
    </location>
</feature>
<organism evidence="2 3">
    <name type="scientific">Natronocella acetinitrilica</name>
    <dbReference type="NCBI Taxonomy" id="414046"/>
    <lineage>
        <taxon>Bacteria</taxon>
        <taxon>Pseudomonadati</taxon>
        <taxon>Pseudomonadota</taxon>
        <taxon>Gammaproteobacteria</taxon>
        <taxon>Chromatiales</taxon>
        <taxon>Ectothiorhodospiraceae</taxon>
        <taxon>Natronocella</taxon>
    </lineage>
</organism>
<proteinExistence type="predicted"/>
<keyword evidence="1" id="KW-0472">Membrane</keyword>
<gene>
    <name evidence="2" type="ORF">J2T57_000587</name>
</gene>
<evidence type="ECO:0000313" key="2">
    <source>
        <dbReference type="EMBL" id="MCP1673495.1"/>
    </source>
</evidence>
<dbReference type="EMBL" id="JALJXV010000001">
    <property type="protein sequence ID" value="MCP1673495.1"/>
    <property type="molecule type" value="Genomic_DNA"/>
</dbReference>
<keyword evidence="1" id="KW-0812">Transmembrane</keyword>
<evidence type="ECO:0000313" key="3">
    <source>
        <dbReference type="Proteomes" id="UP001205843"/>
    </source>
</evidence>
<dbReference type="Proteomes" id="UP001205843">
    <property type="component" value="Unassembled WGS sequence"/>
</dbReference>
<keyword evidence="1" id="KW-1133">Transmembrane helix</keyword>
<protein>
    <submittedName>
        <fullName evidence="2">Uncharacterized protein</fullName>
    </submittedName>
</protein>